<dbReference type="EMBL" id="QUAC01000127">
    <property type="protein sequence ID" value="REK89292.1"/>
    <property type="molecule type" value="Genomic_DNA"/>
</dbReference>
<gene>
    <name evidence="2" type="ORF">DY245_16090</name>
</gene>
<keyword evidence="3" id="KW-1185">Reference proteome</keyword>
<evidence type="ECO:0008006" key="4">
    <source>
        <dbReference type="Google" id="ProtNLM"/>
    </source>
</evidence>
<keyword evidence="1" id="KW-0732">Signal</keyword>
<dbReference type="Proteomes" id="UP000262477">
    <property type="component" value="Unassembled WGS sequence"/>
</dbReference>
<evidence type="ECO:0000256" key="1">
    <source>
        <dbReference type="SAM" id="SignalP"/>
    </source>
</evidence>
<reference evidence="2 3" key="1">
    <citation type="submission" date="2018-08" db="EMBL/GenBank/DDBJ databases">
        <title>Streptomyces NEAU-D10 sp. nov., a novel Actinomycete isolated from soil.</title>
        <authorList>
            <person name="Jin L."/>
        </authorList>
    </citation>
    <scope>NUCLEOTIDE SEQUENCE [LARGE SCALE GENOMIC DNA]</scope>
    <source>
        <strain evidence="2 3">NEAU-D10</strain>
    </source>
</reference>
<evidence type="ECO:0000313" key="2">
    <source>
        <dbReference type="EMBL" id="REK89292.1"/>
    </source>
</evidence>
<protein>
    <recommendedName>
        <fullName evidence="4">Lipoprotein</fullName>
    </recommendedName>
</protein>
<evidence type="ECO:0000313" key="3">
    <source>
        <dbReference type="Proteomes" id="UP000262477"/>
    </source>
</evidence>
<sequence>MQVKGKGIVVAVAGAALTMVLAGCGGGESDRGGASRGKNEADGRRTDARAVLMAAAKKTGKQTSYKTVQTGEGGSDRSEMLFQKEPAATVIKAWGKKSPINPSGFHHMIFLGGATYVKSDKVPGKSWYTMDLGGDSDSGDSSDSRAAGYIREFAGALAATESTKWVGEEKVGGHPADHYRGTVVLDELAKYSGPAIKKDVRDYYVELAKKQGMNSVVIDMWVGKDDLVLKSQESGKGKKGQEVLVEEYSDFGAVPKITAPPAKTVVSWDEFIAGKAKA</sequence>
<feature type="chain" id="PRO_5039509402" description="Lipoprotein" evidence="1">
    <location>
        <begin position="23"/>
        <end position="278"/>
    </location>
</feature>
<feature type="signal peptide" evidence="1">
    <location>
        <begin position="1"/>
        <end position="22"/>
    </location>
</feature>
<organism evidence="2 3">
    <name type="scientific">Streptomyces inhibens</name>
    <dbReference type="NCBI Taxonomy" id="2293571"/>
    <lineage>
        <taxon>Bacteria</taxon>
        <taxon>Bacillati</taxon>
        <taxon>Actinomycetota</taxon>
        <taxon>Actinomycetes</taxon>
        <taxon>Kitasatosporales</taxon>
        <taxon>Streptomycetaceae</taxon>
        <taxon>Streptomyces</taxon>
    </lineage>
</organism>
<accession>A0A371Q3N5</accession>
<dbReference type="RefSeq" id="WP_128507915.1">
    <property type="nucleotide sequence ID" value="NZ_QUAC01000127.1"/>
</dbReference>
<dbReference type="InterPro" id="IPR029046">
    <property type="entry name" value="LolA/LolB/LppX"/>
</dbReference>
<proteinExistence type="predicted"/>
<dbReference type="AlphaFoldDB" id="A0A371Q3N5"/>
<dbReference type="OrthoDB" id="4224378at2"/>
<dbReference type="SUPFAM" id="SSF89392">
    <property type="entry name" value="Prokaryotic lipoproteins and lipoprotein localization factors"/>
    <property type="match status" value="1"/>
</dbReference>
<comment type="caution">
    <text evidence="2">The sequence shown here is derived from an EMBL/GenBank/DDBJ whole genome shotgun (WGS) entry which is preliminary data.</text>
</comment>
<dbReference type="Gene3D" id="2.50.20.20">
    <property type="match status" value="1"/>
</dbReference>
<dbReference type="PROSITE" id="PS51257">
    <property type="entry name" value="PROKAR_LIPOPROTEIN"/>
    <property type="match status" value="1"/>
</dbReference>
<name>A0A371Q3N5_STRIH</name>